<dbReference type="AlphaFoldDB" id="X0T661"/>
<comment type="caution">
    <text evidence="3">The sequence shown here is derived from an EMBL/GenBank/DDBJ whole genome shotgun (WGS) entry which is preliminary data.</text>
</comment>
<name>X0T661_9ZZZZ</name>
<evidence type="ECO:0000259" key="2">
    <source>
        <dbReference type="Pfam" id="PF02775"/>
    </source>
</evidence>
<dbReference type="Gene3D" id="3.40.50.970">
    <property type="match status" value="1"/>
</dbReference>
<dbReference type="GO" id="GO:0045333">
    <property type="term" value="P:cellular respiration"/>
    <property type="evidence" value="ECO:0007669"/>
    <property type="project" value="UniProtKB-ARBA"/>
</dbReference>
<dbReference type="EMBL" id="BARS01009218">
    <property type="protein sequence ID" value="GAF71555.1"/>
    <property type="molecule type" value="Genomic_DNA"/>
</dbReference>
<dbReference type="GO" id="GO:0030976">
    <property type="term" value="F:thiamine pyrophosphate binding"/>
    <property type="evidence" value="ECO:0007669"/>
    <property type="project" value="InterPro"/>
</dbReference>
<dbReference type="PANTHER" id="PTHR48084:SF4">
    <property type="entry name" value="2-OXOGLUTARATE OXIDOREDUCTASE SUBUNIT KORB"/>
    <property type="match status" value="1"/>
</dbReference>
<reference evidence="3" key="1">
    <citation type="journal article" date="2014" name="Front. Microbiol.">
        <title>High frequency of phylogenetically diverse reductive dehalogenase-homologous genes in deep subseafloor sedimentary metagenomes.</title>
        <authorList>
            <person name="Kawai M."/>
            <person name="Futagami T."/>
            <person name="Toyoda A."/>
            <person name="Takaki Y."/>
            <person name="Nishi S."/>
            <person name="Hori S."/>
            <person name="Arai W."/>
            <person name="Tsubouchi T."/>
            <person name="Morono Y."/>
            <person name="Uchiyama I."/>
            <person name="Ito T."/>
            <person name="Fujiyama A."/>
            <person name="Inagaki F."/>
            <person name="Takami H."/>
        </authorList>
    </citation>
    <scope>NUCLEOTIDE SEQUENCE</scope>
    <source>
        <strain evidence="3">Expedition CK06-06</strain>
    </source>
</reference>
<feature type="non-terminal residue" evidence="3">
    <location>
        <position position="96"/>
    </location>
</feature>
<dbReference type="InterPro" id="IPR051457">
    <property type="entry name" value="2-oxoacid:Fd_oxidoreductase"/>
</dbReference>
<gene>
    <name evidence="3" type="ORF">S01H1_17384</name>
</gene>
<dbReference type="Pfam" id="PF02775">
    <property type="entry name" value="TPP_enzyme_C"/>
    <property type="match status" value="1"/>
</dbReference>
<sequence>MASLRELGTDQKMFWCPGCGNFGLLNGVKRAIARLGLRRDQVTAVTGIGCHGKTTNYLAVNGFHVIHGRVLPVATAIKLANKEQTVIGFAGDGDAF</sequence>
<keyword evidence="1" id="KW-0560">Oxidoreductase</keyword>
<feature type="domain" description="Thiamine pyrophosphate enzyme TPP-binding" evidence="2">
    <location>
        <begin position="47"/>
        <end position="95"/>
    </location>
</feature>
<dbReference type="GO" id="GO:0016625">
    <property type="term" value="F:oxidoreductase activity, acting on the aldehyde or oxo group of donors, iron-sulfur protein as acceptor"/>
    <property type="evidence" value="ECO:0007669"/>
    <property type="project" value="UniProtKB-ARBA"/>
</dbReference>
<dbReference type="InterPro" id="IPR011766">
    <property type="entry name" value="TPP_enzyme_TPP-bd"/>
</dbReference>
<dbReference type="SUPFAM" id="SSF52518">
    <property type="entry name" value="Thiamin diphosphate-binding fold (THDP-binding)"/>
    <property type="match status" value="1"/>
</dbReference>
<evidence type="ECO:0000256" key="1">
    <source>
        <dbReference type="ARBA" id="ARBA00023002"/>
    </source>
</evidence>
<organism evidence="3">
    <name type="scientific">marine sediment metagenome</name>
    <dbReference type="NCBI Taxonomy" id="412755"/>
    <lineage>
        <taxon>unclassified sequences</taxon>
        <taxon>metagenomes</taxon>
        <taxon>ecological metagenomes</taxon>
    </lineage>
</organism>
<dbReference type="InterPro" id="IPR029061">
    <property type="entry name" value="THDP-binding"/>
</dbReference>
<protein>
    <recommendedName>
        <fullName evidence="2">Thiamine pyrophosphate enzyme TPP-binding domain-containing protein</fullName>
    </recommendedName>
</protein>
<dbReference type="PANTHER" id="PTHR48084">
    <property type="entry name" value="2-OXOGLUTARATE OXIDOREDUCTASE SUBUNIT KORB-RELATED"/>
    <property type="match status" value="1"/>
</dbReference>
<accession>X0T661</accession>
<proteinExistence type="predicted"/>
<evidence type="ECO:0000313" key="3">
    <source>
        <dbReference type="EMBL" id="GAF71555.1"/>
    </source>
</evidence>